<dbReference type="AlphaFoldDB" id="A0A9W7INX9"/>
<dbReference type="Proteomes" id="UP001165190">
    <property type="component" value="Unassembled WGS sequence"/>
</dbReference>
<evidence type="ECO:0000256" key="1">
    <source>
        <dbReference type="SAM" id="MobiDB-lite"/>
    </source>
</evidence>
<feature type="region of interest" description="Disordered" evidence="1">
    <location>
        <begin position="1"/>
        <end position="33"/>
    </location>
</feature>
<name>A0A9W7INX9_HIBTR</name>
<keyword evidence="3" id="KW-1185">Reference proteome</keyword>
<gene>
    <name evidence="2" type="ORF">HRI_003531300</name>
</gene>
<reference evidence="2" key="1">
    <citation type="submission" date="2023-05" db="EMBL/GenBank/DDBJ databases">
        <title>Genome and transcriptome analyses reveal genes involved in the formation of fine ridges on petal epidermal cells in Hibiscus trionum.</title>
        <authorList>
            <person name="Koshimizu S."/>
            <person name="Masuda S."/>
            <person name="Ishii T."/>
            <person name="Shirasu K."/>
            <person name="Hoshino A."/>
            <person name="Arita M."/>
        </authorList>
    </citation>
    <scope>NUCLEOTIDE SEQUENCE</scope>
    <source>
        <strain evidence="2">Hamamatsu line</strain>
    </source>
</reference>
<dbReference type="EMBL" id="BSYR01000033">
    <property type="protein sequence ID" value="GMI98620.1"/>
    <property type="molecule type" value="Genomic_DNA"/>
</dbReference>
<proteinExistence type="predicted"/>
<evidence type="ECO:0000313" key="3">
    <source>
        <dbReference type="Proteomes" id="UP001165190"/>
    </source>
</evidence>
<protein>
    <submittedName>
        <fullName evidence="2">Uncharacterized protein</fullName>
    </submittedName>
</protein>
<dbReference type="OrthoDB" id="1924025at2759"/>
<dbReference type="PANTHER" id="PTHR33132">
    <property type="entry name" value="OSJNBB0118P14.9 PROTEIN"/>
    <property type="match status" value="1"/>
</dbReference>
<comment type="caution">
    <text evidence="2">The sequence shown here is derived from an EMBL/GenBank/DDBJ whole genome shotgun (WGS) entry which is preliminary data.</text>
</comment>
<organism evidence="2 3">
    <name type="scientific">Hibiscus trionum</name>
    <name type="common">Flower of an hour</name>
    <dbReference type="NCBI Taxonomy" id="183268"/>
    <lineage>
        <taxon>Eukaryota</taxon>
        <taxon>Viridiplantae</taxon>
        <taxon>Streptophyta</taxon>
        <taxon>Embryophyta</taxon>
        <taxon>Tracheophyta</taxon>
        <taxon>Spermatophyta</taxon>
        <taxon>Magnoliopsida</taxon>
        <taxon>eudicotyledons</taxon>
        <taxon>Gunneridae</taxon>
        <taxon>Pentapetalae</taxon>
        <taxon>rosids</taxon>
        <taxon>malvids</taxon>
        <taxon>Malvales</taxon>
        <taxon>Malvaceae</taxon>
        <taxon>Malvoideae</taxon>
        <taxon>Hibiscus</taxon>
    </lineage>
</organism>
<dbReference type="PANTHER" id="PTHR33132:SF135">
    <property type="entry name" value="OS02G0799700 PROTEIN"/>
    <property type="match status" value="1"/>
</dbReference>
<evidence type="ECO:0000313" key="2">
    <source>
        <dbReference type="EMBL" id="GMI98620.1"/>
    </source>
</evidence>
<sequence length="116" mass="12232">MPAAESLKSDPIPMAAAPWPTVMKNPPNDGDELMKPKKHAFEMNKPGLEAKKVISFSCICSPTSHAGSFRCHLHRTSCTAGSKPQGGGGFGGQEPVLSRFGRACSKPISDSSLSGY</sequence>
<accession>A0A9W7INX9</accession>